<dbReference type="Proteomes" id="UP000014760">
    <property type="component" value="Unassembled WGS sequence"/>
</dbReference>
<dbReference type="EMBL" id="AMQN01013517">
    <property type="status" value="NOT_ANNOTATED_CDS"/>
    <property type="molecule type" value="Genomic_DNA"/>
</dbReference>
<evidence type="ECO:0000313" key="1">
    <source>
        <dbReference type="EMBL" id="ELT92051.1"/>
    </source>
</evidence>
<evidence type="ECO:0000313" key="3">
    <source>
        <dbReference type="Proteomes" id="UP000014760"/>
    </source>
</evidence>
<reference evidence="3" key="1">
    <citation type="submission" date="2012-12" db="EMBL/GenBank/DDBJ databases">
        <authorList>
            <person name="Hellsten U."/>
            <person name="Grimwood J."/>
            <person name="Chapman J.A."/>
            <person name="Shapiro H."/>
            <person name="Aerts A."/>
            <person name="Otillar R.P."/>
            <person name="Terry A.Y."/>
            <person name="Boore J.L."/>
            <person name="Simakov O."/>
            <person name="Marletaz F."/>
            <person name="Cho S.-J."/>
            <person name="Edsinger-Gonzales E."/>
            <person name="Havlak P."/>
            <person name="Kuo D.-H."/>
            <person name="Larsson T."/>
            <person name="Lv J."/>
            <person name="Arendt D."/>
            <person name="Savage R."/>
            <person name="Osoegawa K."/>
            <person name="de Jong P."/>
            <person name="Lindberg D.R."/>
            <person name="Seaver E.C."/>
            <person name="Weisblat D.A."/>
            <person name="Putnam N.H."/>
            <person name="Grigoriev I.V."/>
            <person name="Rokhsar D.S."/>
        </authorList>
    </citation>
    <scope>NUCLEOTIDE SEQUENCE</scope>
    <source>
        <strain evidence="3">I ESC-2004</strain>
    </source>
</reference>
<reference evidence="2" key="3">
    <citation type="submission" date="2015-06" db="UniProtKB">
        <authorList>
            <consortium name="EnsemblMetazoa"/>
        </authorList>
    </citation>
    <scope>IDENTIFICATION</scope>
</reference>
<keyword evidence="3" id="KW-1185">Reference proteome</keyword>
<gene>
    <name evidence="1" type="ORF">CAPTEDRAFT_212942</name>
</gene>
<dbReference type="HOGENOM" id="CLU_1653794_0_0_1"/>
<evidence type="ECO:0000313" key="2">
    <source>
        <dbReference type="EnsemblMetazoa" id="CapteP212942"/>
    </source>
</evidence>
<organism evidence="1">
    <name type="scientific">Capitella teleta</name>
    <name type="common">Polychaete worm</name>
    <dbReference type="NCBI Taxonomy" id="283909"/>
    <lineage>
        <taxon>Eukaryota</taxon>
        <taxon>Metazoa</taxon>
        <taxon>Spiralia</taxon>
        <taxon>Lophotrochozoa</taxon>
        <taxon>Annelida</taxon>
        <taxon>Polychaeta</taxon>
        <taxon>Sedentaria</taxon>
        <taxon>Scolecida</taxon>
        <taxon>Capitellidae</taxon>
        <taxon>Capitella</taxon>
    </lineage>
</organism>
<proteinExistence type="predicted"/>
<dbReference type="EnsemblMetazoa" id="CapteT212942">
    <property type="protein sequence ID" value="CapteP212942"/>
    <property type="gene ID" value="CapteG212942"/>
</dbReference>
<name>R7TKH7_CAPTE</name>
<sequence length="160" mass="18691">MRDRWRDEYQAVKSAAHPRSAKYKPKINSPITRPHTAPELISIDGLGNPLTRLTRPNTSTGTKAVLWSSPRKWWQEHYTTTSLMYVGDGHRKRYCKLQKHFPGLWKFVERYKAQAWAADIGNQEKLRAKEQHVKAPCRQPQPTEVPRKRVRIAKQVTCYV</sequence>
<accession>R7TKH7</accession>
<protein>
    <submittedName>
        <fullName evidence="1 2">Uncharacterized protein</fullName>
    </submittedName>
</protein>
<reference evidence="1 3" key="2">
    <citation type="journal article" date="2013" name="Nature">
        <title>Insights into bilaterian evolution from three spiralian genomes.</title>
        <authorList>
            <person name="Simakov O."/>
            <person name="Marletaz F."/>
            <person name="Cho S.J."/>
            <person name="Edsinger-Gonzales E."/>
            <person name="Havlak P."/>
            <person name="Hellsten U."/>
            <person name="Kuo D.H."/>
            <person name="Larsson T."/>
            <person name="Lv J."/>
            <person name="Arendt D."/>
            <person name="Savage R."/>
            <person name="Osoegawa K."/>
            <person name="de Jong P."/>
            <person name="Grimwood J."/>
            <person name="Chapman J.A."/>
            <person name="Shapiro H."/>
            <person name="Aerts A."/>
            <person name="Otillar R.P."/>
            <person name="Terry A.Y."/>
            <person name="Boore J.L."/>
            <person name="Grigoriev I.V."/>
            <person name="Lindberg D.R."/>
            <person name="Seaver E.C."/>
            <person name="Weisblat D.A."/>
            <person name="Putnam N.H."/>
            <person name="Rokhsar D.S."/>
        </authorList>
    </citation>
    <scope>NUCLEOTIDE SEQUENCE</scope>
    <source>
        <strain evidence="1 3">I ESC-2004</strain>
    </source>
</reference>
<dbReference type="AlphaFoldDB" id="R7TKH7"/>
<dbReference type="EMBL" id="KB310276">
    <property type="protein sequence ID" value="ELT92051.1"/>
    <property type="molecule type" value="Genomic_DNA"/>
</dbReference>